<comment type="cofactor">
    <cofactor evidence="1">
        <name>FMN</name>
        <dbReference type="ChEBI" id="CHEBI:58210"/>
    </cofactor>
</comment>
<keyword evidence="4" id="KW-0819">tRNA processing</keyword>
<keyword evidence="10" id="KW-1185">Reference proteome</keyword>
<keyword evidence="3" id="KW-0288">FMN</keyword>
<evidence type="ECO:0000256" key="5">
    <source>
        <dbReference type="ARBA" id="ARBA00022857"/>
    </source>
</evidence>
<protein>
    <submittedName>
        <fullName evidence="9">tRNA dihydrouridine synthase DusB</fullName>
    </submittedName>
</protein>
<evidence type="ECO:0000256" key="6">
    <source>
        <dbReference type="ARBA" id="ARBA00023002"/>
    </source>
</evidence>
<dbReference type="InterPro" id="IPR024036">
    <property type="entry name" value="tRNA-dHydroUridine_Synthase_C"/>
</dbReference>
<dbReference type="PROSITE" id="PS01136">
    <property type="entry name" value="UPF0034"/>
    <property type="match status" value="1"/>
</dbReference>
<dbReference type="PANTHER" id="PTHR45846:SF1">
    <property type="entry name" value="TRNA-DIHYDROURIDINE(47) SYNTHASE [NAD(P)(+)]-LIKE"/>
    <property type="match status" value="1"/>
</dbReference>
<name>A0ABN2KDG8_9MICO</name>
<dbReference type="PANTHER" id="PTHR45846">
    <property type="entry name" value="TRNA-DIHYDROURIDINE(47) SYNTHASE [NAD(P)(+)]-LIKE"/>
    <property type="match status" value="1"/>
</dbReference>
<dbReference type="Gene3D" id="3.20.20.70">
    <property type="entry name" value="Aldolase class I"/>
    <property type="match status" value="1"/>
</dbReference>
<dbReference type="InterPro" id="IPR018517">
    <property type="entry name" value="tRNA_hU_synthase_CS"/>
</dbReference>
<proteinExistence type="predicted"/>
<evidence type="ECO:0000256" key="2">
    <source>
        <dbReference type="ARBA" id="ARBA00022630"/>
    </source>
</evidence>
<keyword evidence="2" id="KW-0285">Flavoprotein</keyword>
<sequence>MPVTADSSPAPVFAPCSGPVGPDALTLHTGPDRVVRMGEWQVMSTTARLETARLDHPERGDVGLPAALPPLRIGPLEIASPVVLAPMAGITNRAFRRLCREYGTARSSGATSLYVSEMITSRALVERNELTMRLIEHDLDESPRSTQLYSVDPVTTAAAVRILVSEDRADHIDLNFGCPVPKVTRRGGGGALPWKRELFRSIVAAAVREASPYDVPVTVKMRMGIDPEHQTYLDAGRLARDAGAAAVALHARTVAQAYSGVADWSAIARLKEAVTDIPVLGNGDIWSAEDALAMVAATGCDGVVVGRGCLGRPWLFADLAAAFAGRPERAQPTLGEVVDTLRRHAGYLVDFYDDEVKGCRDIRKHIAWYLKGFPAGSEIRNGLALVDSLAALDDLVGGLDRAAPWPGEPAEGQRGRAGNPRHVVLPEGWLDSRDLTPAQQALVAEAEESVSGG</sequence>
<evidence type="ECO:0000256" key="3">
    <source>
        <dbReference type="ARBA" id="ARBA00022643"/>
    </source>
</evidence>
<reference evidence="9 10" key="1">
    <citation type="journal article" date="2019" name="Int. J. Syst. Evol. Microbiol.">
        <title>The Global Catalogue of Microorganisms (GCM) 10K type strain sequencing project: providing services to taxonomists for standard genome sequencing and annotation.</title>
        <authorList>
            <consortium name="The Broad Institute Genomics Platform"/>
            <consortium name="The Broad Institute Genome Sequencing Center for Infectious Disease"/>
            <person name="Wu L."/>
            <person name="Ma J."/>
        </authorList>
    </citation>
    <scope>NUCLEOTIDE SEQUENCE [LARGE SCALE GENOMIC DNA]</scope>
    <source>
        <strain evidence="9 10">JCM 15591</strain>
    </source>
</reference>
<evidence type="ECO:0000256" key="4">
    <source>
        <dbReference type="ARBA" id="ARBA00022694"/>
    </source>
</evidence>
<organism evidence="9 10">
    <name type="scientific">Nostocoides vanveenii</name>
    <dbReference type="NCBI Taxonomy" id="330835"/>
    <lineage>
        <taxon>Bacteria</taxon>
        <taxon>Bacillati</taxon>
        <taxon>Actinomycetota</taxon>
        <taxon>Actinomycetes</taxon>
        <taxon>Micrococcales</taxon>
        <taxon>Intrasporangiaceae</taxon>
        <taxon>Nostocoides</taxon>
    </lineage>
</organism>
<evidence type="ECO:0000256" key="1">
    <source>
        <dbReference type="ARBA" id="ARBA00001917"/>
    </source>
</evidence>
<dbReference type="EMBL" id="BAAAPN010000032">
    <property type="protein sequence ID" value="GAA1753590.1"/>
    <property type="molecule type" value="Genomic_DNA"/>
</dbReference>
<evidence type="ECO:0000313" key="9">
    <source>
        <dbReference type="EMBL" id="GAA1753590.1"/>
    </source>
</evidence>
<dbReference type="InterPro" id="IPR004652">
    <property type="entry name" value="DusB-like"/>
</dbReference>
<feature type="region of interest" description="Disordered" evidence="7">
    <location>
        <begin position="403"/>
        <end position="422"/>
    </location>
</feature>
<dbReference type="InterPro" id="IPR035587">
    <property type="entry name" value="DUS-like_FMN-bd"/>
</dbReference>
<accession>A0ABN2KDG8</accession>
<feature type="domain" description="DUS-like FMN-binding" evidence="8">
    <location>
        <begin position="84"/>
        <end position="386"/>
    </location>
</feature>
<dbReference type="Pfam" id="PF01207">
    <property type="entry name" value="Dus"/>
    <property type="match status" value="1"/>
</dbReference>
<dbReference type="SUPFAM" id="SSF51395">
    <property type="entry name" value="FMN-linked oxidoreductases"/>
    <property type="match status" value="1"/>
</dbReference>
<dbReference type="InterPro" id="IPR013785">
    <property type="entry name" value="Aldolase_TIM"/>
</dbReference>
<keyword evidence="6" id="KW-0560">Oxidoreductase</keyword>
<comment type="caution">
    <text evidence="9">The sequence shown here is derived from an EMBL/GenBank/DDBJ whole genome shotgun (WGS) entry which is preliminary data.</text>
</comment>
<keyword evidence="5" id="KW-0521">NADP</keyword>
<evidence type="ECO:0000313" key="10">
    <source>
        <dbReference type="Proteomes" id="UP001501475"/>
    </source>
</evidence>
<dbReference type="Proteomes" id="UP001501475">
    <property type="component" value="Unassembled WGS sequence"/>
</dbReference>
<dbReference type="CDD" id="cd02801">
    <property type="entry name" value="DUS_like_FMN"/>
    <property type="match status" value="1"/>
</dbReference>
<gene>
    <name evidence="9" type="primary">dusB</name>
    <name evidence="9" type="ORF">GCM10009810_11830</name>
</gene>
<evidence type="ECO:0000259" key="8">
    <source>
        <dbReference type="Pfam" id="PF01207"/>
    </source>
</evidence>
<evidence type="ECO:0000256" key="7">
    <source>
        <dbReference type="SAM" id="MobiDB-lite"/>
    </source>
</evidence>
<dbReference type="NCBIfam" id="TIGR00737">
    <property type="entry name" value="nifR3_yhdG"/>
    <property type="match status" value="1"/>
</dbReference>
<dbReference type="Gene3D" id="1.10.1200.80">
    <property type="entry name" value="Putative flavin oxidoreducatase, domain 2"/>
    <property type="match status" value="1"/>
</dbReference>